<evidence type="ECO:0000313" key="1">
    <source>
        <dbReference type="EMBL" id="RDJ03964.1"/>
    </source>
</evidence>
<dbReference type="RefSeq" id="WP_114715473.1">
    <property type="nucleotide sequence ID" value="NZ_KZ857269.1"/>
</dbReference>
<protein>
    <submittedName>
        <fullName evidence="1">Uncharacterized protein</fullName>
    </submittedName>
</protein>
<comment type="caution">
    <text evidence="1">The sequence shown here is derived from an EMBL/GenBank/DDBJ whole genome shotgun (WGS) entry which is preliminary data.</text>
</comment>
<organism evidence="1 2">
    <name type="scientific">Rhizobium grahamii</name>
    <dbReference type="NCBI Taxonomy" id="1120045"/>
    <lineage>
        <taxon>Bacteria</taxon>
        <taxon>Pseudomonadati</taxon>
        <taxon>Pseudomonadota</taxon>
        <taxon>Alphaproteobacteria</taxon>
        <taxon>Hyphomicrobiales</taxon>
        <taxon>Rhizobiaceae</taxon>
        <taxon>Rhizobium/Agrobacterium group</taxon>
        <taxon>Rhizobium</taxon>
    </lineage>
</organism>
<dbReference type="AlphaFoldDB" id="A0A370KGP9"/>
<dbReference type="Proteomes" id="UP000254939">
    <property type="component" value="Unassembled WGS sequence"/>
</dbReference>
<accession>A0A370KGP9</accession>
<reference evidence="1 2" key="1">
    <citation type="submission" date="2017-03" db="EMBL/GenBank/DDBJ databases">
        <title>Genome analysis of Rhizobial strains effectives or ineffectives for nitrogen fixation isolated from bean seeds.</title>
        <authorList>
            <person name="Peralta H."/>
            <person name="Aguilar-Vera A."/>
            <person name="Mora Y."/>
            <person name="Vargas-Lagunas C."/>
            <person name="Girard L."/>
            <person name="Mora J."/>
        </authorList>
    </citation>
    <scope>NUCLEOTIDE SEQUENCE [LARGE SCALE GENOMIC DNA]</scope>
    <source>
        <strain evidence="1 2">CCGM3</strain>
    </source>
</reference>
<sequence length="282" mass="30153">MDTIAIELAQGLFRDGVVHRSATLAPLTGRVEVDLREGVRLRSVNADLVSRLLASTVASIGTLSGLGPADLAELTVGDRERLLLAIYRSNFGASIDVIAQCPDCEEIVELDIPAGAAEPPPFRPSAVHHVECECDGALWRISFRLPTGGDQARLALSAGAPGGDADVRLLRDCVVEATRNGWPVSIVDPDGEILAAVEDAMGRADPAAESEVEFICPGCGKSVEVVIDATTLLRGTLMDGRLVLRDVHRLASVYHWTEPDILALSRERRADYLAMIEEGLEA</sequence>
<dbReference type="InterPro" id="IPR024364">
    <property type="entry name" value="Baseplate_phage_T4-like"/>
</dbReference>
<dbReference type="Pfam" id="PF12322">
    <property type="entry name" value="T4_baseplate"/>
    <property type="match status" value="1"/>
</dbReference>
<name>A0A370KGP9_9HYPH</name>
<proteinExistence type="predicted"/>
<dbReference type="EMBL" id="NAAC01000041">
    <property type="protein sequence ID" value="RDJ03964.1"/>
    <property type="molecule type" value="Genomic_DNA"/>
</dbReference>
<evidence type="ECO:0000313" key="2">
    <source>
        <dbReference type="Proteomes" id="UP000254939"/>
    </source>
</evidence>
<dbReference type="OrthoDB" id="283948at2"/>
<gene>
    <name evidence="1" type="ORF">B5K06_29110</name>
</gene>